<name>A0A061ISQ0_TRYRA</name>
<dbReference type="InterPro" id="IPR011990">
    <property type="entry name" value="TPR-like_helical_dom_sf"/>
</dbReference>
<reference evidence="2 3" key="1">
    <citation type="submission" date="2013-07" db="EMBL/GenBank/DDBJ databases">
        <authorList>
            <person name="Stoco P.H."/>
            <person name="Wagner G."/>
            <person name="Gerber A."/>
            <person name="Zaha A."/>
            <person name="Thompson C."/>
            <person name="Bartholomeu D.C."/>
            <person name="Luckemeyer D.D."/>
            <person name="Bahia D."/>
            <person name="Loreto E."/>
            <person name="Prestes E.B."/>
            <person name="Lima F.M."/>
            <person name="Rodrigues-Luiz G."/>
            <person name="Vallejo G.A."/>
            <person name="Filho J.F."/>
            <person name="Monteiro K.M."/>
            <person name="Tyler K.M."/>
            <person name="de Almeida L.G."/>
            <person name="Ortiz M.F."/>
            <person name="Siervo M.A."/>
            <person name="de Moraes M.H."/>
            <person name="Cunha O.L."/>
            <person name="Mendonca-Neto R."/>
            <person name="Silva R."/>
            <person name="Teixeira S.M."/>
            <person name="Murta S.M."/>
            <person name="Sincero T.C."/>
            <person name="Mendes T.A."/>
            <person name="Urmenyi T.P."/>
            <person name="Silva V.G."/>
            <person name="da Rocha W.D."/>
            <person name="Andersson B."/>
            <person name="Romanha A.J."/>
            <person name="Steindel M."/>
            <person name="de Vasconcelos A.T."/>
            <person name="Grisard E.C."/>
        </authorList>
    </citation>
    <scope>NUCLEOTIDE SEQUENCE [LARGE SCALE GENOMIC DNA]</scope>
    <source>
        <strain evidence="2 3">SC58</strain>
    </source>
</reference>
<evidence type="ECO:0000256" key="1">
    <source>
        <dbReference type="SAM" id="MobiDB-lite"/>
    </source>
</evidence>
<dbReference type="EMBL" id="AUPL01006392">
    <property type="protein sequence ID" value="ESL05943.1"/>
    <property type="molecule type" value="Genomic_DNA"/>
</dbReference>
<comment type="caution">
    <text evidence="2">The sequence shown here is derived from an EMBL/GenBank/DDBJ whole genome shotgun (WGS) entry which is preliminary data.</text>
</comment>
<proteinExistence type="predicted"/>
<organism evidence="2 3">
    <name type="scientific">Trypanosoma rangeli SC58</name>
    <dbReference type="NCBI Taxonomy" id="429131"/>
    <lineage>
        <taxon>Eukaryota</taxon>
        <taxon>Discoba</taxon>
        <taxon>Euglenozoa</taxon>
        <taxon>Kinetoplastea</taxon>
        <taxon>Metakinetoplastina</taxon>
        <taxon>Trypanosomatida</taxon>
        <taxon>Trypanosomatidae</taxon>
        <taxon>Trypanosoma</taxon>
        <taxon>Herpetosoma</taxon>
    </lineage>
</organism>
<dbReference type="AlphaFoldDB" id="A0A061ISQ0"/>
<feature type="region of interest" description="Disordered" evidence="1">
    <location>
        <begin position="619"/>
        <end position="652"/>
    </location>
</feature>
<protein>
    <submittedName>
        <fullName evidence="2">Uncharacterized protein</fullName>
    </submittedName>
</protein>
<sequence length="896" mass="98482">MQPHNQTSLEKSTLLRLHGGHAPIPFPGGIEHFGGKTNRIGGRAGDILREASPNARFRGIYLRPTLFMIDGTATHLMEVLYPSTRADSFLSATATNSLLPATTEKPTWWGYRRPHSLASWVCFEYSLTPVSPLSAAFSIVTETPEGYTEEELVRELPHGLHPAVSEQWLEVAQQMSRNLRENRHSAPFRAEDCGTMGNPLPPSRVSLPLGGDEECLLPNGSALLGDVEVAVRAMRPGEEFAFLIMNPKTFYEGMHGTHVSHLFNNPGGSPFRCVYLRIKLLYLLPRVSMWLSVIQRYIVDAPASLPKEPEGTQMTPEHVYNYVLPIHICRYSSFCIDPSEMTLIDTATYPCALRAFFVANASVLLGCHLTPPPQTGFVGVGTVTQQSSSSVGITAKGTKCVRDSDDAKADAEEGGEKAPTEEEALAFLRCVFFASPRDGATVACTVVQKSLLTGCVLTPKTVTGVELGSMSLPLWLEALLQTMQSGEKDFVSVQQDCEDDGALLCSLADELRTAVSLQARVMEEMRGGSISLRELAEERGTPLGTSLSSLNSFSSIQALHNSGPRDESGPKQVPSHEVHYLVSLDSFANVYDTTAFFFVHPENSLRVVQKLGKEAKALRRMSGTRQANVERQLETDDRADYDKTNSGHQYSGSNTVEDFALPACATAQQMTIHRKPFGHINRPSEERGIVKAIQKMNLVVLFLTFHVNERSMLARGVPAVLMQERVVTLMNVFCRLGRLYAKLHHRDAYTLAVAALSAAIVLSPQYPQLWMRRGTLYRRMHDVHNAMCDLTRAKFLAEENMRRSASSRGTEAAEGDREIFLTRFATATAPTAAVDAAGGGGAAAAECPSADEVAMLRRIIRRAETLLTELRTLQEEEGEQATPSPSRPCEEKRAEE</sequence>
<keyword evidence="3" id="KW-1185">Reference proteome</keyword>
<dbReference type="SUPFAM" id="SSF48452">
    <property type="entry name" value="TPR-like"/>
    <property type="match status" value="1"/>
</dbReference>
<accession>A0A061ISQ0</accession>
<dbReference type="Proteomes" id="UP000031737">
    <property type="component" value="Unassembled WGS sequence"/>
</dbReference>
<feature type="compositionally biased region" description="Basic and acidic residues" evidence="1">
    <location>
        <begin position="631"/>
        <end position="645"/>
    </location>
</feature>
<evidence type="ECO:0000313" key="3">
    <source>
        <dbReference type="Proteomes" id="UP000031737"/>
    </source>
</evidence>
<evidence type="ECO:0000313" key="2">
    <source>
        <dbReference type="EMBL" id="ESL05943.1"/>
    </source>
</evidence>
<dbReference type="Gene3D" id="1.25.40.10">
    <property type="entry name" value="Tetratricopeptide repeat domain"/>
    <property type="match status" value="1"/>
</dbReference>
<feature type="region of interest" description="Disordered" evidence="1">
    <location>
        <begin position="871"/>
        <end position="896"/>
    </location>
</feature>
<dbReference type="OrthoDB" id="246556at2759"/>
<gene>
    <name evidence="2" type="ORF">TRSC58_06392</name>
</gene>
<dbReference type="VEuPathDB" id="TriTrypDB:TRSC58_06392"/>